<dbReference type="EMBL" id="KB644411">
    <property type="protein sequence ID" value="EPS29044.1"/>
    <property type="molecule type" value="Genomic_DNA"/>
</dbReference>
<accession>S7ZFI1</accession>
<dbReference type="OrthoDB" id="4255927at2759"/>
<dbReference type="Proteomes" id="UP000019376">
    <property type="component" value="Unassembled WGS sequence"/>
</dbReference>
<protein>
    <submittedName>
        <fullName evidence="1">Uncharacterized protein</fullName>
    </submittedName>
</protein>
<dbReference type="HOGENOM" id="CLU_2378576_0_0_1"/>
<evidence type="ECO:0000313" key="1">
    <source>
        <dbReference type="EMBL" id="EPS29044.1"/>
    </source>
</evidence>
<sequence>MTFQPEKLDPSENFDDVADNDVSWITGKGQWVYWLDCNITVFLRDGNGDKDNGTMCNQRAGQGIVPAGVELYCFGGKVKQKEA</sequence>
<evidence type="ECO:0000313" key="2">
    <source>
        <dbReference type="Proteomes" id="UP000019376"/>
    </source>
</evidence>
<keyword evidence="2" id="KW-1185">Reference proteome</keyword>
<reference evidence="1 2" key="1">
    <citation type="journal article" date="2013" name="PLoS ONE">
        <title>Genomic and secretomic analyses reveal unique features of the lignocellulolytic enzyme system of Penicillium decumbens.</title>
        <authorList>
            <person name="Liu G."/>
            <person name="Zhang L."/>
            <person name="Wei X."/>
            <person name="Zou G."/>
            <person name="Qin Y."/>
            <person name="Ma L."/>
            <person name="Li J."/>
            <person name="Zheng H."/>
            <person name="Wang S."/>
            <person name="Wang C."/>
            <person name="Xun L."/>
            <person name="Zhao G.-P."/>
            <person name="Zhou Z."/>
            <person name="Qu Y."/>
        </authorList>
    </citation>
    <scope>NUCLEOTIDE SEQUENCE [LARGE SCALE GENOMIC DNA]</scope>
    <source>
        <strain evidence="2">114-2 / CGMCC 5302</strain>
    </source>
</reference>
<organism evidence="1 2">
    <name type="scientific">Penicillium oxalicum (strain 114-2 / CGMCC 5302)</name>
    <name type="common">Penicillium decumbens</name>
    <dbReference type="NCBI Taxonomy" id="933388"/>
    <lineage>
        <taxon>Eukaryota</taxon>
        <taxon>Fungi</taxon>
        <taxon>Dikarya</taxon>
        <taxon>Ascomycota</taxon>
        <taxon>Pezizomycotina</taxon>
        <taxon>Eurotiomycetes</taxon>
        <taxon>Eurotiomycetidae</taxon>
        <taxon>Eurotiales</taxon>
        <taxon>Aspergillaceae</taxon>
        <taxon>Penicillium</taxon>
    </lineage>
</organism>
<proteinExistence type="predicted"/>
<name>S7ZFI1_PENO1</name>
<dbReference type="AlphaFoldDB" id="S7ZFI1"/>
<gene>
    <name evidence="1" type="ORF">PDE_03991</name>
</gene>